<evidence type="ECO:0000256" key="7">
    <source>
        <dbReference type="RuleBase" id="RU365071"/>
    </source>
</evidence>
<dbReference type="PANTHER" id="PTHR16140">
    <property type="entry name" value="NON-STRUCTURAL MAINTENANCE OF CHROMOSOMES ELEMENT 4"/>
    <property type="match status" value="1"/>
</dbReference>
<evidence type="ECO:0000256" key="4">
    <source>
        <dbReference type="ARBA" id="ARBA00023172"/>
    </source>
</evidence>
<dbReference type="AlphaFoldDB" id="M8C6P8"/>
<dbReference type="Pfam" id="PF08743">
    <property type="entry name" value="Nse4_C"/>
    <property type="match status" value="1"/>
</dbReference>
<comment type="subunit">
    <text evidence="7">Component of the SMC5-SMC6 complex.</text>
</comment>
<evidence type="ECO:0000256" key="2">
    <source>
        <dbReference type="ARBA" id="ARBA00008997"/>
    </source>
</evidence>
<dbReference type="PANTHER" id="PTHR16140:SF0">
    <property type="entry name" value="NON-STRUCTURAL MAINTENANCE OF CHROMOSOMES ELEMENT 4"/>
    <property type="match status" value="1"/>
</dbReference>
<sequence>MSSAGADWGGQGGLGGSSGNDGDPPRKRSHDAEAGSSFVRQRGDERWRDARGGDTGARVWTYFRRLDRIFSPVLNRRREAKKAWFEANEADAARDEAAAARVPTLFEAYQLAQVPSSTFVYHTSLRRSPLAPSCTTTFAATRPARTPMMGTTAATAMRSRLERDDMAKEDSDKFASIITQVESLHEQVQRPREQVADAEALLDITTMLVKSVRSQSSEGITPSDFLTALLKKFGQQATLDSEPVSLRWADVGLSASHVFRAAPGCCTMLGPMDTEVKQRKLSVVSRKRSARPTENTCPEELADSSEGAKTDTDRNVTVVFDILRKNKRARLETLVLNRQSFAQTVENVFALSFLVKDGRVAINIDDNGHHIVYPRNAPAASAIASGEVSYSHFVFRYDYRDWKLMKEVVPEGQELMPHRTAHSFSAEEREQLEPCAQRTPIRKLCRNRGLVLQEQMVVAETPEEDRSSKRKRLFIDQE</sequence>
<reference evidence="10" key="1">
    <citation type="submission" date="2015-06" db="UniProtKB">
        <authorList>
            <consortium name="EnsemblPlants"/>
        </authorList>
    </citation>
    <scope>IDENTIFICATION</scope>
</reference>
<dbReference type="InterPro" id="IPR027786">
    <property type="entry name" value="Nse4/EID"/>
</dbReference>
<keyword evidence="3 7" id="KW-0227">DNA damage</keyword>
<evidence type="ECO:0000256" key="5">
    <source>
        <dbReference type="ARBA" id="ARBA00023204"/>
    </source>
</evidence>
<feature type="region of interest" description="Disordered" evidence="8">
    <location>
        <begin position="1"/>
        <end position="51"/>
    </location>
</feature>
<dbReference type="GO" id="GO:0005634">
    <property type="term" value="C:nucleus"/>
    <property type="evidence" value="ECO:0007669"/>
    <property type="project" value="UniProtKB-SubCell"/>
</dbReference>
<evidence type="ECO:0000256" key="3">
    <source>
        <dbReference type="ARBA" id="ARBA00022763"/>
    </source>
</evidence>
<organism evidence="10">
    <name type="scientific">Aegilops tauschii</name>
    <name type="common">Tausch's goatgrass</name>
    <name type="synonym">Aegilops squarrosa</name>
    <dbReference type="NCBI Taxonomy" id="37682"/>
    <lineage>
        <taxon>Eukaryota</taxon>
        <taxon>Viridiplantae</taxon>
        <taxon>Streptophyta</taxon>
        <taxon>Embryophyta</taxon>
        <taxon>Tracheophyta</taxon>
        <taxon>Spermatophyta</taxon>
        <taxon>Magnoliopsida</taxon>
        <taxon>Liliopsida</taxon>
        <taxon>Poales</taxon>
        <taxon>Poaceae</taxon>
        <taxon>BOP clade</taxon>
        <taxon>Pooideae</taxon>
        <taxon>Triticodae</taxon>
        <taxon>Triticeae</taxon>
        <taxon>Triticinae</taxon>
        <taxon>Aegilops</taxon>
    </lineage>
</organism>
<dbReference type="GO" id="GO:0030915">
    <property type="term" value="C:Smc5-Smc6 complex"/>
    <property type="evidence" value="ECO:0007669"/>
    <property type="project" value="UniProtKB-UniRule"/>
</dbReference>
<feature type="compositionally biased region" description="Gly residues" evidence="8">
    <location>
        <begin position="7"/>
        <end position="19"/>
    </location>
</feature>
<keyword evidence="5 7" id="KW-0234">DNA repair</keyword>
<dbReference type="GO" id="GO:0006310">
    <property type="term" value="P:DNA recombination"/>
    <property type="evidence" value="ECO:0007669"/>
    <property type="project" value="UniProtKB-UniRule"/>
</dbReference>
<evidence type="ECO:0000256" key="1">
    <source>
        <dbReference type="ARBA" id="ARBA00004123"/>
    </source>
</evidence>
<keyword evidence="6 7" id="KW-0539">Nucleus</keyword>
<feature type="domain" description="Non-structural maintenance of chromosome element 4 C-terminal" evidence="9">
    <location>
        <begin position="330"/>
        <end position="414"/>
    </location>
</feature>
<comment type="subcellular location">
    <subcellularLocation>
        <location evidence="1 7">Nucleus</location>
    </subcellularLocation>
</comment>
<feature type="compositionally biased region" description="Basic and acidic residues" evidence="8">
    <location>
        <begin position="23"/>
        <end position="33"/>
    </location>
</feature>
<dbReference type="GO" id="GO:0006281">
    <property type="term" value="P:DNA repair"/>
    <property type="evidence" value="ECO:0007669"/>
    <property type="project" value="UniProtKB-UniRule"/>
</dbReference>
<feature type="region of interest" description="Disordered" evidence="8">
    <location>
        <begin position="284"/>
        <end position="309"/>
    </location>
</feature>
<dbReference type="InterPro" id="IPR014854">
    <property type="entry name" value="Nse4_C"/>
</dbReference>
<dbReference type="EnsemblPlants" id="EMT10783">
    <property type="protein sequence ID" value="EMT10783"/>
    <property type="gene ID" value="F775_52065"/>
</dbReference>
<accession>M8C6P8</accession>
<feature type="compositionally biased region" description="Basic and acidic residues" evidence="8">
    <location>
        <begin position="41"/>
        <end position="51"/>
    </location>
</feature>
<evidence type="ECO:0000256" key="8">
    <source>
        <dbReference type="SAM" id="MobiDB-lite"/>
    </source>
</evidence>
<comment type="similarity">
    <text evidence="2 7">Belongs to the NSE4 family.</text>
</comment>
<name>M8C6P8_AEGTA</name>
<protein>
    <recommendedName>
        <fullName evidence="7">Non-structural maintenance of chromosomes element 4</fullName>
    </recommendedName>
</protein>
<keyword evidence="4 7" id="KW-0233">DNA recombination</keyword>
<evidence type="ECO:0000313" key="10">
    <source>
        <dbReference type="EnsemblPlants" id="EMT10783"/>
    </source>
</evidence>
<proteinExistence type="inferred from homology"/>
<comment type="function">
    <text evidence="7">Component of the SMC5-SMC6 complex, that promotes sister chromatid alignment after DNA damage and facilitates double-stranded DNA breaks (DSBs) repair via homologous recombination between sister chromatids.</text>
</comment>
<evidence type="ECO:0000259" key="9">
    <source>
        <dbReference type="Pfam" id="PF08743"/>
    </source>
</evidence>
<evidence type="ECO:0000256" key="6">
    <source>
        <dbReference type="ARBA" id="ARBA00023242"/>
    </source>
</evidence>